<name>A0ABQ8S967_PERAM</name>
<sequence>MSFGEMRSRIRHRLPDTCLTVVENLGQAQPGNQPKKESNQCPSTAQDQYYNDKDHDLIEFEPPSSHKEGCFKCCSIVTYSFIKPRKRVYAHHNKVEQDRLLASLMSVSSMKRRHQQKHDFGKLNSLVVKYMDEETKQHYQVEISNRFASLATSDKAEEELDVNSVWENIRDNIKIAAEQSISYHETKKRKPWFDEDCSTVVERRKQAKLKFLQDPIEIIISMKDGKQVYT</sequence>
<reference evidence="2 3" key="1">
    <citation type="journal article" date="2022" name="Allergy">
        <title>Genome assembly and annotation of Periplaneta americana reveal a comprehensive cockroach allergen profile.</title>
        <authorList>
            <person name="Wang L."/>
            <person name="Xiong Q."/>
            <person name="Saelim N."/>
            <person name="Wang L."/>
            <person name="Nong W."/>
            <person name="Wan A.T."/>
            <person name="Shi M."/>
            <person name="Liu X."/>
            <person name="Cao Q."/>
            <person name="Hui J.H.L."/>
            <person name="Sookrung N."/>
            <person name="Leung T.F."/>
            <person name="Tungtrongchitr A."/>
            <person name="Tsui S.K.W."/>
        </authorList>
    </citation>
    <scope>NUCLEOTIDE SEQUENCE [LARGE SCALE GENOMIC DNA]</scope>
    <source>
        <strain evidence="2">PWHHKU_190912</strain>
    </source>
</reference>
<keyword evidence="3" id="KW-1185">Reference proteome</keyword>
<comment type="caution">
    <text evidence="2">The sequence shown here is derived from an EMBL/GenBank/DDBJ whole genome shotgun (WGS) entry which is preliminary data.</text>
</comment>
<evidence type="ECO:0000256" key="1">
    <source>
        <dbReference type="SAM" id="MobiDB-lite"/>
    </source>
</evidence>
<evidence type="ECO:0000313" key="3">
    <source>
        <dbReference type="Proteomes" id="UP001148838"/>
    </source>
</evidence>
<protein>
    <submittedName>
        <fullName evidence="2">Uncharacterized protein</fullName>
    </submittedName>
</protein>
<accession>A0ABQ8S967</accession>
<dbReference type="EMBL" id="JAJSOF020000033">
    <property type="protein sequence ID" value="KAJ4430252.1"/>
    <property type="molecule type" value="Genomic_DNA"/>
</dbReference>
<organism evidence="2 3">
    <name type="scientific">Periplaneta americana</name>
    <name type="common">American cockroach</name>
    <name type="synonym">Blatta americana</name>
    <dbReference type="NCBI Taxonomy" id="6978"/>
    <lineage>
        <taxon>Eukaryota</taxon>
        <taxon>Metazoa</taxon>
        <taxon>Ecdysozoa</taxon>
        <taxon>Arthropoda</taxon>
        <taxon>Hexapoda</taxon>
        <taxon>Insecta</taxon>
        <taxon>Pterygota</taxon>
        <taxon>Neoptera</taxon>
        <taxon>Polyneoptera</taxon>
        <taxon>Dictyoptera</taxon>
        <taxon>Blattodea</taxon>
        <taxon>Blattoidea</taxon>
        <taxon>Blattidae</taxon>
        <taxon>Blattinae</taxon>
        <taxon>Periplaneta</taxon>
    </lineage>
</organism>
<feature type="compositionally biased region" description="Polar residues" evidence="1">
    <location>
        <begin position="39"/>
        <end position="48"/>
    </location>
</feature>
<dbReference type="Proteomes" id="UP001148838">
    <property type="component" value="Unassembled WGS sequence"/>
</dbReference>
<evidence type="ECO:0000313" key="2">
    <source>
        <dbReference type="EMBL" id="KAJ4430252.1"/>
    </source>
</evidence>
<feature type="region of interest" description="Disordered" evidence="1">
    <location>
        <begin position="25"/>
        <end position="48"/>
    </location>
</feature>
<gene>
    <name evidence="2" type="ORF">ANN_22464</name>
</gene>
<proteinExistence type="predicted"/>